<organism evidence="2 3">
    <name type="scientific">Tateyamaria armeniaca</name>
    <dbReference type="NCBI Taxonomy" id="2518930"/>
    <lineage>
        <taxon>Bacteria</taxon>
        <taxon>Pseudomonadati</taxon>
        <taxon>Pseudomonadota</taxon>
        <taxon>Alphaproteobacteria</taxon>
        <taxon>Rhodobacterales</taxon>
        <taxon>Roseobacteraceae</taxon>
        <taxon>Tateyamaria</taxon>
    </lineage>
</organism>
<protein>
    <submittedName>
        <fullName evidence="2">Thioesterase family protein</fullName>
    </submittedName>
</protein>
<dbReference type="EMBL" id="JBHDIY010000002">
    <property type="protein sequence ID" value="MFL4470770.1"/>
    <property type="molecule type" value="Genomic_DNA"/>
</dbReference>
<dbReference type="PANTHER" id="PTHR31793">
    <property type="entry name" value="4-HYDROXYBENZOYL-COA THIOESTERASE FAMILY MEMBER"/>
    <property type="match status" value="1"/>
</dbReference>
<evidence type="ECO:0000256" key="1">
    <source>
        <dbReference type="SAM" id="MobiDB-lite"/>
    </source>
</evidence>
<evidence type="ECO:0000313" key="3">
    <source>
        <dbReference type="Proteomes" id="UP001627408"/>
    </source>
</evidence>
<comment type="caution">
    <text evidence="2">The sequence shown here is derived from an EMBL/GenBank/DDBJ whole genome shotgun (WGS) entry which is preliminary data.</text>
</comment>
<proteinExistence type="predicted"/>
<name>A0ABW8UUF9_9RHOB</name>
<dbReference type="Pfam" id="PF13279">
    <property type="entry name" value="4HBT_2"/>
    <property type="match status" value="1"/>
</dbReference>
<dbReference type="Proteomes" id="UP001627408">
    <property type="component" value="Unassembled WGS sequence"/>
</dbReference>
<sequence length="157" mass="17871">MTAPFTSSIMTVKPEWIDYNGHLNMAYYNVLFDQCADEVYEIMGFGPDYHARTGNTTYVAEFHLAYVRELHVNDPVRVTFQLIDFDSKRFHSYQEIWHEDGWLAATGEALTLHVDQSGPRVAPMPDDIFEKVTALGAGHSKLPRPPRVGASIGIRRR</sequence>
<dbReference type="PANTHER" id="PTHR31793:SF2">
    <property type="entry name" value="BLR1345 PROTEIN"/>
    <property type="match status" value="1"/>
</dbReference>
<evidence type="ECO:0000313" key="2">
    <source>
        <dbReference type="EMBL" id="MFL4470770.1"/>
    </source>
</evidence>
<gene>
    <name evidence="2" type="ORF">ACERZ8_13090</name>
</gene>
<accession>A0ABW8UUF9</accession>
<dbReference type="InterPro" id="IPR029069">
    <property type="entry name" value="HotDog_dom_sf"/>
</dbReference>
<keyword evidence="3" id="KW-1185">Reference proteome</keyword>
<dbReference type="RefSeq" id="WP_407592614.1">
    <property type="nucleotide sequence ID" value="NZ_JBHDIY010000002.1"/>
</dbReference>
<dbReference type="SUPFAM" id="SSF54637">
    <property type="entry name" value="Thioesterase/thiol ester dehydrase-isomerase"/>
    <property type="match status" value="1"/>
</dbReference>
<feature type="region of interest" description="Disordered" evidence="1">
    <location>
        <begin position="138"/>
        <end position="157"/>
    </location>
</feature>
<dbReference type="Gene3D" id="3.10.129.10">
    <property type="entry name" value="Hotdog Thioesterase"/>
    <property type="match status" value="1"/>
</dbReference>
<dbReference type="CDD" id="cd00586">
    <property type="entry name" value="4HBT"/>
    <property type="match status" value="1"/>
</dbReference>
<dbReference type="InterPro" id="IPR050563">
    <property type="entry name" value="4-hydroxybenzoyl-CoA_TE"/>
</dbReference>
<reference evidence="2 3" key="1">
    <citation type="submission" date="2024-08" db="EMBL/GenBank/DDBJ databases">
        <title>Tateyamaria sp. nov., isolated from marine algae.</title>
        <authorList>
            <person name="Choi B.J."/>
            <person name="Kim J.M."/>
            <person name="Lee J.K."/>
            <person name="Choi D.G."/>
            <person name="Bayburt H."/>
            <person name="Baek J.H."/>
            <person name="Han D.M."/>
            <person name="Jeon C.O."/>
        </authorList>
    </citation>
    <scope>NUCLEOTIDE SEQUENCE [LARGE SCALE GENOMIC DNA]</scope>
    <source>
        <strain evidence="2 3">KMU-156</strain>
    </source>
</reference>